<dbReference type="InterPro" id="IPR029074">
    <property type="entry name" value="Imm49"/>
</dbReference>
<reference evidence="2" key="2">
    <citation type="submission" date="2020-09" db="EMBL/GenBank/DDBJ databases">
        <authorList>
            <person name="Sun Q."/>
            <person name="Ohkuma M."/>
        </authorList>
    </citation>
    <scope>NUCLEOTIDE SEQUENCE</scope>
    <source>
        <strain evidence="2">JCM 4784</strain>
    </source>
</reference>
<evidence type="ECO:0000256" key="1">
    <source>
        <dbReference type="SAM" id="MobiDB-lite"/>
    </source>
</evidence>
<dbReference type="EMBL" id="BNBT01000056">
    <property type="protein sequence ID" value="GHE66223.1"/>
    <property type="molecule type" value="Genomic_DNA"/>
</dbReference>
<accession>A0A918ZSG3</accession>
<dbReference type="Pfam" id="PF15575">
    <property type="entry name" value="Imm49"/>
    <property type="match status" value="1"/>
</dbReference>
<evidence type="ECO:0000313" key="3">
    <source>
        <dbReference type="Proteomes" id="UP000608024"/>
    </source>
</evidence>
<name>A0A918ZSG3_9ACTN</name>
<comment type="caution">
    <text evidence="2">The sequence shown here is derived from an EMBL/GenBank/DDBJ whole genome shotgun (WGS) entry which is preliminary data.</text>
</comment>
<sequence>MRDGFGGRVGSQVRTMSKVGPVVGDDWWMLSEEYLDYLGALSAEVTDLGIPEAQAVLRDATESAVGKVAYATLLPLLPLALAALAYRREGWHLPFETDYLPRALVTGFESAGPRVQAYGPERRPDAAAELSSGPVTVVRPENPRPLDTDSEAVLERDAQALLDPARDEPASANKLSRDMNRQVLLFTFRATRGVDVSDQQLRHLQLASRFGAATFQTSRAEGVYDSHYTGATRWLTAVNLTLITGVREDLTPLVLTDLSLIADGSVFTPYHRALHDYLRAQDARPAMDRALVRYDDAVRQGLLPPPAILLSQLVEGDEESFNLALLDALETHRDHYRVADRADDPDAAISLDILALNCHARRRGWAVRVSSPYLPPRLLEAAQSF</sequence>
<protein>
    <submittedName>
        <fullName evidence="2">Uncharacterized protein</fullName>
    </submittedName>
</protein>
<feature type="region of interest" description="Disordered" evidence="1">
    <location>
        <begin position="117"/>
        <end position="148"/>
    </location>
</feature>
<organism evidence="2 3">
    <name type="scientific">Streptomyces longispororuber</name>
    <dbReference type="NCBI Taxonomy" id="68230"/>
    <lineage>
        <taxon>Bacteria</taxon>
        <taxon>Bacillati</taxon>
        <taxon>Actinomycetota</taxon>
        <taxon>Actinomycetes</taxon>
        <taxon>Kitasatosporales</taxon>
        <taxon>Streptomycetaceae</taxon>
        <taxon>Streptomyces</taxon>
    </lineage>
</organism>
<evidence type="ECO:0000313" key="2">
    <source>
        <dbReference type="EMBL" id="GHE66223.1"/>
    </source>
</evidence>
<keyword evidence="3" id="KW-1185">Reference proteome</keyword>
<reference evidence="2" key="1">
    <citation type="journal article" date="2014" name="Int. J. Syst. Evol. Microbiol.">
        <title>Complete genome sequence of Corynebacterium casei LMG S-19264T (=DSM 44701T), isolated from a smear-ripened cheese.</title>
        <authorList>
            <consortium name="US DOE Joint Genome Institute (JGI-PGF)"/>
            <person name="Walter F."/>
            <person name="Albersmeier A."/>
            <person name="Kalinowski J."/>
            <person name="Ruckert C."/>
        </authorList>
    </citation>
    <scope>NUCLEOTIDE SEQUENCE</scope>
    <source>
        <strain evidence="2">JCM 4784</strain>
    </source>
</reference>
<dbReference type="Proteomes" id="UP000608024">
    <property type="component" value="Unassembled WGS sequence"/>
</dbReference>
<dbReference type="AlphaFoldDB" id="A0A918ZSG3"/>
<gene>
    <name evidence="2" type="ORF">GCM10018785_38760</name>
</gene>
<proteinExistence type="predicted"/>